<keyword evidence="2 5" id="KW-0238">DNA-binding</keyword>
<evidence type="ECO:0000259" key="7">
    <source>
        <dbReference type="PROSITE" id="PS50071"/>
    </source>
</evidence>
<protein>
    <submittedName>
        <fullName evidence="8">A2 mating-type protein</fullName>
    </submittedName>
</protein>
<dbReference type="SMART" id="SM00389">
    <property type="entry name" value="HOX"/>
    <property type="match status" value="1"/>
</dbReference>
<evidence type="ECO:0000256" key="2">
    <source>
        <dbReference type="ARBA" id="ARBA00023125"/>
    </source>
</evidence>
<dbReference type="EMBL" id="HQ188440">
    <property type="protein sequence ID" value="ADN97179.1"/>
    <property type="molecule type" value="Genomic_DNA"/>
</dbReference>
<accession>E7DAH5</accession>
<sequence length="463" mass="51205">MPTEHAPDTLRRIVHTARQLAAHLNPRDSGATACSTTSQSRVAIPRFPEPVPISPYLIAKGYLPVFSERVSRDFCRHACDLKASAEHKLRSSLEPWIRTCTAEEELNAKIAEISTIYRRRYTTTLQQWLELLIQRLEEVATAKTLESGSCGKGTSRGAFTQEVTSVLEHAFAQNAYPTRLEKESLAEITNMEYRQVNVWFQNRRTRSKRSGHGVKRGHVFHRVHRVAMTDAKPCPIAKSAVIQSGDGIPISELYTRTTVALRCHTPTPYNRLKELELERPAHAYPAPFPPFCHYDPFPIPNGVQSPCELWPRQTSSGRPAGSLPNDAMEELVVQLAQLSLGNDPARSVASPSGCTTIMPSAPSPALVRHPERHALSQPLRSSTALHSSTLRISNERTSSKPLLAFPERVAPTFAQPSWPSQRSACGYLHASPSVSTATGFRCPSVGYSSSEASDFLLSRSIAR</sequence>
<evidence type="ECO:0000256" key="5">
    <source>
        <dbReference type="PROSITE-ProRule" id="PRU00108"/>
    </source>
</evidence>
<dbReference type="GO" id="GO:0000978">
    <property type="term" value="F:RNA polymerase II cis-regulatory region sequence-specific DNA binding"/>
    <property type="evidence" value="ECO:0007669"/>
    <property type="project" value="TreeGrafter"/>
</dbReference>
<evidence type="ECO:0000256" key="3">
    <source>
        <dbReference type="ARBA" id="ARBA00023155"/>
    </source>
</evidence>
<name>E7DAH5_PHACH</name>
<dbReference type="SUPFAM" id="SSF46689">
    <property type="entry name" value="Homeodomain-like"/>
    <property type="match status" value="1"/>
</dbReference>
<reference evidence="8" key="1">
    <citation type="journal article" date="2011" name="Eukaryot. Cell">
        <title>A single mating-type locus composed of homeodomain genes promotes nuclear migration and heterokaryosis in the white-rot fungus Phanerochaete chrysosporium.</title>
        <authorList>
            <person name="James T.Y."/>
            <person name="Lee M."/>
            <person name="van Diepen L.T."/>
        </authorList>
    </citation>
    <scope>NUCLEOTIDE SEQUENCE</scope>
    <source>
        <strain evidence="8">FP-104297.Sp</strain>
    </source>
</reference>
<dbReference type="PANTHER" id="PTHR24339">
    <property type="entry name" value="HOMEOBOX PROTEIN EMX-RELATED"/>
    <property type="match status" value="1"/>
</dbReference>
<dbReference type="AlphaFoldDB" id="E7DAH5"/>
<keyword evidence="4 5" id="KW-0539">Nucleus</keyword>
<dbReference type="InterPro" id="IPR017970">
    <property type="entry name" value="Homeobox_CS"/>
</dbReference>
<dbReference type="InterPro" id="IPR050877">
    <property type="entry name" value="EMX-VAX-Noto_Homeobox_TFs"/>
</dbReference>
<evidence type="ECO:0000256" key="4">
    <source>
        <dbReference type="ARBA" id="ARBA00023242"/>
    </source>
</evidence>
<proteinExistence type="predicted"/>
<dbReference type="PROSITE" id="PS00027">
    <property type="entry name" value="HOMEOBOX_1"/>
    <property type="match status" value="1"/>
</dbReference>
<comment type="subcellular location">
    <subcellularLocation>
        <location evidence="1 5 6">Nucleus</location>
    </subcellularLocation>
</comment>
<dbReference type="Gene3D" id="1.10.10.60">
    <property type="entry name" value="Homeodomain-like"/>
    <property type="match status" value="1"/>
</dbReference>
<dbReference type="GO" id="GO:0000981">
    <property type="term" value="F:DNA-binding transcription factor activity, RNA polymerase II-specific"/>
    <property type="evidence" value="ECO:0007669"/>
    <property type="project" value="InterPro"/>
</dbReference>
<dbReference type="Pfam" id="PF00046">
    <property type="entry name" value="Homeodomain"/>
    <property type="match status" value="1"/>
</dbReference>
<keyword evidence="3 5" id="KW-0371">Homeobox</keyword>
<dbReference type="InterPro" id="IPR009057">
    <property type="entry name" value="Homeodomain-like_sf"/>
</dbReference>
<dbReference type="InterPro" id="IPR001356">
    <property type="entry name" value="HD"/>
</dbReference>
<dbReference type="PROSITE" id="PS50071">
    <property type="entry name" value="HOMEOBOX_2"/>
    <property type="match status" value="1"/>
</dbReference>
<dbReference type="SMR" id="E7DAH5"/>
<evidence type="ECO:0000313" key="8">
    <source>
        <dbReference type="EMBL" id="ADN97179.1"/>
    </source>
</evidence>
<dbReference type="GO" id="GO:0005634">
    <property type="term" value="C:nucleus"/>
    <property type="evidence" value="ECO:0007669"/>
    <property type="project" value="UniProtKB-SubCell"/>
</dbReference>
<dbReference type="VEuPathDB" id="FungiDB:AGR57_12118"/>
<feature type="domain" description="Homeobox" evidence="7">
    <location>
        <begin position="150"/>
        <end position="210"/>
    </location>
</feature>
<feature type="DNA-binding region" description="Homeobox" evidence="5">
    <location>
        <begin position="152"/>
        <end position="211"/>
    </location>
</feature>
<dbReference type="CDD" id="cd00086">
    <property type="entry name" value="homeodomain"/>
    <property type="match status" value="1"/>
</dbReference>
<organism evidence="8">
    <name type="scientific">Phanerodontia chrysosporium</name>
    <name type="common">White-rot fungus</name>
    <name type="synonym">Sporotrichum pruinosum</name>
    <dbReference type="NCBI Taxonomy" id="2822231"/>
    <lineage>
        <taxon>Eukaryota</taxon>
        <taxon>Fungi</taxon>
        <taxon>Dikarya</taxon>
        <taxon>Basidiomycota</taxon>
        <taxon>Agaricomycotina</taxon>
        <taxon>Agaricomycetes</taxon>
        <taxon>Polyporales</taxon>
        <taxon>Phanerochaetaceae</taxon>
        <taxon>Phanerodontia</taxon>
    </lineage>
</organism>
<evidence type="ECO:0000256" key="1">
    <source>
        <dbReference type="ARBA" id="ARBA00004123"/>
    </source>
</evidence>
<evidence type="ECO:0000256" key="6">
    <source>
        <dbReference type="RuleBase" id="RU000682"/>
    </source>
</evidence>
<dbReference type="PANTHER" id="PTHR24339:SF28">
    <property type="entry name" value="E5-RELATED"/>
    <property type="match status" value="1"/>
</dbReference>